<accession>A0ABQ2VMJ4</accession>
<protein>
    <submittedName>
        <fullName evidence="2">Uncharacterized protein</fullName>
    </submittedName>
</protein>
<feature type="region of interest" description="Disordered" evidence="1">
    <location>
        <begin position="113"/>
        <end position="178"/>
    </location>
</feature>
<gene>
    <name evidence="2" type="ORF">GCM10010211_78650</name>
</gene>
<name>A0ABQ2VMJ4_9ACTN</name>
<proteinExistence type="predicted"/>
<feature type="compositionally biased region" description="Low complexity" evidence="1">
    <location>
        <begin position="151"/>
        <end position="162"/>
    </location>
</feature>
<evidence type="ECO:0000256" key="1">
    <source>
        <dbReference type="SAM" id="MobiDB-lite"/>
    </source>
</evidence>
<keyword evidence="3" id="KW-1185">Reference proteome</keyword>
<sequence>MTCLDPKGAEDINMQAAASSPHPMCEFSQARHCLLLSRQARTALFVLGDVEVAMPSMRAVPERREQAALMRVEELRSEFERVRPALAAGEEARTHWVIGLERYLQAPAEQDTLARAETPGPRWRSQCRWRGSAGRWTTVRTGSSRRRSSDRTPGGSRPPSMRRMGRSDRAADDGGGTGLGHLCSVPGRGCAWEMEAARGAVLPVEERPGRAGPGRFHTGCSRFTCCCA</sequence>
<comment type="caution">
    <text evidence="2">The sequence shown here is derived from an EMBL/GenBank/DDBJ whole genome shotgun (WGS) entry which is preliminary data.</text>
</comment>
<dbReference type="EMBL" id="BMRP01000063">
    <property type="protein sequence ID" value="GGU99573.1"/>
    <property type="molecule type" value="Genomic_DNA"/>
</dbReference>
<dbReference type="Proteomes" id="UP000654471">
    <property type="component" value="Unassembled WGS sequence"/>
</dbReference>
<reference evidence="3" key="1">
    <citation type="journal article" date="2019" name="Int. J. Syst. Evol. Microbiol.">
        <title>The Global Catalogue of Microorganisms (GCM) 10K type strain sequencing project: providing services to taxonomists for standard genome sequencing and annotation.</title>
        <authorList>
            <consortium name="The Broad Institute Genomics Platform"/>
            <consortium name="The Broad Institute Genome Sequencing Center for Infectious Disease"/>
            <person name="Wu L."/>
            <person name="Ma J."/>
        </authorList>
    </citation>
    <scope>NUCLEOTIDE SEQUENCE [LARGE SCALE GENOMIC DNA]</scope>
    <source>
        <strain evidence="3">JCM 3399</strain>
    </source>
</reference>
<organism evidence="2 3">
    <name type="scientific">Streptomyces albospinus</name>
    <dbReference type="NCBI Taxonomy" id="285515"/>
    <lineage>
        <taxon>Bacteria</taxon>
        <taxon>Bacillati</taxon>
        <taxon>Actinomycetota</taxon>
        <taxon>Actinomycetes</taxon>
        <taxon>Kitasatosporales</taxon>
        <taxon>Streptomycetaceae</taxon>
        <taxon>Streptomyces</taxon>
    </lineage>
</organism>
<evidence type="ECO:0000313" key="2">
    <source>
        <dbReference type="EMBL" id="GGU99573.1"/>
    </source>
</evidence>
<evidence type="ECO:0000313" key="3">
    <source>
        <dbReference type="Proteomes" id="UP000654471"/>
    </source>
</evidence>